<gene>
    <name evidence="2" type="ORF">BN9_124160</name>
</gene>
<dbReference type="Proteomes" id="UP000053237">
    <property type="component" value="Unassembled WGS sequence"/>
</dbReference>
<name>A0A024FVH3_9STRA</name>
<proteinExistence type="predicted"/>
<dbReference type="InParanoid" id="A0A024FVH3"/>
<reference evidence="2 3" key="1">
    <citation type="submission" date="2012-05" db="EMBL/GenBank/DDBJ databases">
        <title>Recombination and specialization in a pathogen metapopulation.</title>
        <authorList>
            <person name="Gardiner A."/>
            <person name="Kemen E."/>
            <person name="Schultz-Larsen T."/>
            <person name="MacLean D."/>
            <person name="Van Oosterhout C."/>
            <person name="Jones J.D.G."/>
        </authorList>
    </citation>
    <scope>NUCLEOTIDE SEQUENCE [LARGE SCALE GENOMIC DNA]</scope>
    <source>
        <strain evidence="2 3">Ac Nc2</strain>
    </source>
</reference>
<evidence type="ECO:0008006" key="4">
    <source>
        <dbReference type="Google" id="ProtNLM"/>
    </source>
</evidence>
<feature type="region of interest" description="Disordered" evidence="1">
    <location>
        <begin position="1"/>
        <end position="65"/>
    </location>
</feature>
<evidence type="ECO:0000313" key="3">
    <source>
        <dbReference type="Proteomes" id="UP000053237"/>
    </source>
</evidence>
<sequence>MFADDAFEKEQRLRRQREYSQALAQQVQEQNVRKQREKEFEKHGAWPLPSPSIAAPSDDDLDKRQGRGLFDNLGHNDYDNHINFARGQHRVPEQTLQQQAPYLAHDSRGFHPQRSDYVTPQLNHSNSRRDIPYDMRYTEQMIAPQPTFTIENGYHESFQNGFPEDISTTSERDNNWPETYSQMERVQSQQALAPIHQWQAQPVNTQPSGRRVRTDLRGSMGEEVMRKKQQQQDMNNALRKQIDEKNQRKEEEKRMREQEERREWENIQLQQRLKLENEEKERREKISKREALVSQATKNDNPPCAPIVKHQAAVERSYEPTFAPIVRHQAPVEHFLEPTFAPSSIHNTSVERSYEPTFAPPQSRKKSMADEFVADTQQKYENICVELQRQRQLVEEIKCKQETRVPDLKITDPNCAIEKFCEEIRRELAEREKSQLECVKNLFQELKKIPENPIATRNSVKEIKTSRPLVCESELIFNENIILSPQIALPEDSIDKLATKLHATNFHVSSKQQERRVENLPPTKDSLDFFMHDPSLLGVQNETHRYEQRVKDDQRDWKATESIKTPSYVKSLDAHSSEVSLSDEAIDAIFRRNLERYASLQRQDGNQCVQSLSTTSWQPWRLHENIQIKQ</sequence>
<feature type="compositionally biased region" description="Basic and acidic residues" evidence="1">
    <location>
        <begin position="276"/>
        <end position="291"/>
    </location>
</feature>
<feature type="region of interest" description="Disordered" evidence="1">
    <location>
        <begin position="276"/>
        <end position="305"/>
    </location>
</feature>
<accession>A0A024FVH3</accession>
<evidence type="ECO:0000256" key="1">
    <source>
        <dbReference type="SAM" id="MobiDB-lite"/>
    </source>
</evidence>
<dbReference type="STRING" id="65357.A0A024FVH3"/>
<feature type="compositionally biased region" description="Basic and acidic residues" evidence="1">
    <location>
        <begin position="240"/>
        <end position="262"/>
    </location>
</feature>
<evidence type="ECO:0000313" key="2">
    <source>
        <dbReference type="EMBL" id="CCI11125.1"/>
    </source>
</evidence>
<organism evidence="2 3">
    <name type="scientific">Albugo candida</name>
    <dbReference type="NCBI Taxonomy" id="65357"/>
    <lineage>
        <taxon>Eukaryota</taxon>
        <taxon>Sar</taxon>
        <taxon>Stramenopiles</taxon>
        <taxon>Oomycota</taxon>
        <taxon>Peronosporomycetes</taxon>
        <taxon>Albuginales</taxon>
        <taxon>Albuginaceae</taxon>
        <taxon>Albugo</taxon>
    </lineage>
</organism>
<dbReference type="EMBL" id="CAIX01000556">
    <property type="protein sequence ID" value="CCI11125.1"/>
    <property type="molecule type" value="Genomic_DNA"/>
</dbReference>
<keyword evidence="3" id="KW-1185">Reference proteome</keyword>
<feature type="compositionally biased region" description="Basic and acidic residues" evidence="1">
    <location>
        <begin position="31"/>
        <end position="44"/>
    </location>
</feature>
<comment type="caution">
    <text evidence="2">The sequence shown here is derived from an EMBL/GenBank/DDBJ whole genome shotgun (WGS) entry which is preliminary data.</text>
</comment>
<dbReference type="AlphaFoldDB" id="A0A024FVH3"/>
<protein>
    <recommendedName>
        <fullName evidence="4">CCDC66 domain-containing protein</fullName>
    </recommendedName>
</protein>
<feature type="region of interest" description="Disordered" evidence="1">
    <location>
        <begin position="220"/>
        <end position="262"/>
    </location>
</feature>
<feature type="compositionally biased region" description="Basic and acidic residues" evidence="1">
    <location>
        <begin position="1"/>
        <end position="18"/>
    </location>
</feature>